<dbReference type="EMBL" id="JAXCGZ010020769">
    <property type="protein sequence ID" value="KAK7065506.1"/>
    <property type="molecule type" value="Genomic_DNA"/>
</dbReference>
<dbReference type="InterPro" id="IPR013098">
    <property type="entry name" value="Ig_I-set"/>
</dbReference>
<protein>
    <submittedName>
        <fullName evidence="5">Unc-22p</fullName>
        <ecNumber evidence="5">2.7.11.1</ecNumber>
    </submittedName>
</protein>
<gene>
    <name evidence="5" type="primary">unc-22_1</name>
    <name evidence="5" type="ORF">SK128_011005</name>
</gene>
<evidence type="ECO:0000259" key="4">
    <source>
        <dbReference type="PROSITE" id="PS50835"/>
    </source>
</evidence>
<proteinExistence type="predicted"/>
<dbReference type="GO" id="GO:0004674">
    <property type="term" value="F:protein serine/threonine kinase activity"/>
    <property type="evidence" value="ECO:0007669"/>
    <property type="project" value="UniProtKB-EC"/>
</dbReference>
<dbReference type="SMART" id="SM00409">
    <property type="entry name" value="IG"/>
    <property type="match status" value="3"/>
</dbReference>
<evidence type="ECO:0000256" key="1">
    <source>
        <dbReference type="ARBA" id="ARBA00023157"/>
    </source>
</evidence>
<dbReference type="SMART" id="SM00408">
    <property type="entry name" value="IGc2"/>
    <property type="match status" value="2"/>
</dbReference>
<evidence type="ECO:0000256" key="3">
    <source>
        <dbReference type="SAM" id="MobiDB-lite"/>
    </source>
</evidence>
<keyword evidence="2" id="KW-0393">Immunoglobulin domain</keyword>
<dbReference type="InterPro" id="IPR003598">
    <property type="entry name" value="Ig_sub2"/>
</dbReference>
<dbReference type="PANTHER" id="PTHR47633">
    <property type="entry name" value="IMMUNOGLOBULIN"/>
    <property type="match status" value="1"/>
</dbReference>
<dbReference type="PANTHER" id="PTHR47633:SF15">
    <property type="entry name" value="IG-LIKE DOMAIN-CONTAINING PROTEIN"/>
    <property type="match status" value="1"/>
</dbReference>
<dbReference type="Gene3D" id="2.60.40.10">
    <property type="entry name" value="Immunoglobulins"/>
    <property type="match status" value="3"/>
</dbReference>
<organism evidence="5 6">
    <name type="scientific">Halocaridina rubra</name>
    <name type="common">Hawaiian red shrimp</name>
    <dbReference type="NCBI Taxonomy" id="373956"/>
    <lineage>
        <taxon>Eukaryota</taxon>
        <taxon>Metazoa</taxon>
        <taxon>Ecdysozoa</taxon>
        <taxon>Arthropoda</taxon>
        <taxon>Crustacea</taxon>
        <taxon>Multicrustacea</taxon>
        <taxon>Malacostraca</taxon>
        <taxon>Eumalacostraca</taxon>
        <taxon>Eucarida</taxon>
        <taxon>Decapoda</taxon>
        <taxon>Pleocyemata</taxon>
        <taxon>Caridea</taxon>
        <taxon>Atyoidea</taxon>
        <taxon>Atyidae</taxon>
        <taxon>Halocaridina</taxon>
    </lineage>
</organism>
<keyword evidence="5" id="KW-0808">Transferase</keyword>
<feature type="domain" description="Ig-like" evidence="4">
    <location>
        <begin position="228"/>
        <end position="311"/>
    </location>
</feature>
<evidence type="ECO:0000313" key="6">
    <source>
        <dbReference type="Proteomes" id="UP001381693"/>
    </source>
</evidence>
<dbReference type="InterPro" id="IPR007110">
    <property type="entry name" value="Ig-like_dom"/>
</dbReference>
<dbReference type="PROSITE" id="PS50835">
    <property type="entry name" value="IG_LIKE"/>
    <property type="match status" value="3"/>
</dbReference>
<feature type="compositionally biased region" description="Low complexity" evidence="3">
    <location>
        <begin position="67"/>
        <end position="81"/>
    </location>
</feature>
<sequence>MSALNFSDRRYLETTIKDMPPPPTPAIRVDDSSSSSSYFSSTHKSAATIAVTGSSTSAKAETKVSTKVDTSSTSLAATTGAKRQLKPYGKRQDSTGATSRSRSATKELELPPDDSLMGPPGFSEELPSTLTIKDGEALSLKCTVKGDPEPQVTWYKNGEALSSSDIIDLKYRQGLASLTINEVFPEDEGKYLCKATNSLGTAETTCHLKITPMEQQINGKGGQGDKIPRVIEHLKSQEVQDGTPHTLACRIGGATKFDVVWLHNEKEIKPSKDFQYVTEGDKYILKIAEVFPEDAGTYTCEAFNDIGESFSTCTLVVLIPGEEKKQPAIKKFPASQTVEEDKSVSFKIKYESEPQRVTWVKDGKPLDENSSRYKFQKDGKDFSLTIPKALPTDVGQYIVKAAAKKGDTTVAFSLNVYSTTDL</sequence>
<dbReference type="EC" id="2.7.11.1" evidence="5"/>
<dbReference type="FunFam" id="2.60.40.10:FF:000097">
    <property type="entry name" value="Bent, isoform F"/>
    <property type="match status" value="2"/>
</dbReference>
<dbReference type="Proteomes" id="UP001381693">
    <property type="component" value="Unassembled WGS sequence"/>
</dbReference>
<reference evidence="5 6" key="1">
    <citation type="submission" date="2023-11" db="EMBL/GenBank/DDBJ databases">
        <title>Halocaridina rubra genome assembly.</title>
        <authorList>
            <person name="Smith C."/>
        </authorList>
    </citation>
    <scope>NUCLEOTIDE SEQUENCE [LARGE SCALE GENOMIC DNA]</scope>
    <source>
        <strain evidence="5">EP-1</strain>
        <tissue evidence="5">Whole</tissue>
    </source>
</reference>
<feature type="region of interest" description="Disordered" evidence="3">
    <location>
        <begin position="1"/>
        <end position="119"/>
    </location>
</feature>
<keyword evidence="1" id="KW-1015">Disulfide bond</keyword>
<dbReference type="InterPro" id="IPR003599">
    <property type="entry name" value="Ig_sub"/>
</dbReference>
<dbReference type="FunFam" id="2.60.40.10:FF:000032">
    <property type="entry name" value="palladin isoform X1"/>
    <property type="match status" value="1"/>
</dbReference>
<feature type="compositionally biased region" description="Low complexity" evidence="3">
    <location>
        <begin position="32"/>
        <end position="41"/>
    </location>
</feature>
<feature type="compositionally biased region" description="Basic and acidic residues" evidence="3">
    <location>
        <begin position="7"/>
        <end position="16"/>
    </location>
</feature>
<name>A0AAN8WG88_HALRR</name>
<dbReference type="InterPro" id="IPR036179">
    <property type="entry name" value="Ig-like_dom_sf"/>
</dbReference>
<dbReference type="InterPro" id="IPR013783">
    <property type="entry name" value="Ig-like_fold"/>
</dbReference>
<evidence type="ECO:0000256" key="2">
    <source>
        <dbReference type="ARBA" id="ARBA00023319"/>
    </source>
</evidence>
<keyword evidence="6" id="KW-1185">Reference proteome</keyword>
<accession>A0AAN8WG88</accession>
<evidence type="ECO:0000313" key="5">
    <source>
        <dbReference type="EMBL" id="KAK7065506.1"/>
    </source>
</evidence>
<dbReference type="AlphaFoldDB" id="A0AAN8WG88"/>
<feature type="domain" description="Ig-like" evidence="4">
    <location>
        <begin position="120"/>
        <end position="211"/>
    </location>
</feature>
<feature type="domain" description="Ig-like" evidence="4">
    <location>
        <begin position="327"/>
        <end position="415"/>
    </location>
</feature>
<dbReference type="SUPFAM" id="SSF48726">
    <property type="entry name" value="Immunoglobulin"/>
    <property type="match status" value="3"/>
</dbReference>
<dbReference type="Pfam" id="PF07679">
    <property type="entry name" value="I-set"/>
    <property type="match status" value="3"/>
</dbReference>
<comment type="caution">
    <text evidence="5">The sequence shown here is derived from an EMBL/GenBank/DDBJ whole genome shotgun (WGS) entry which is preliminary data.</text>
</comment>